<dbReference type="GeneTree" id="ENSGT01050000245459"/>
<evidence type="ECO:0000313" key="2">
    <source>
        <dbReference type="Proteomes" id="UP000008912"/>
    </source>
</evidence>
<accession>A0A7N5JXH0</accession>
<dbReference type="InParanoid" id="A0A7N5JXH0"/>
<dbReference type="Proteomes" id="UP000008912">
    <property type="component" value="Unassembled WGS sequence"/>
</dbReference>
<dbReference type="AlphaFoldDB" id="A0A7N5JXH0"/>
<protein>
    <submittedName>
        <fullName evidence="1">Uncharacterized protein</fullName>
    </submittedName>
</protein>
<name>A0A7N5JXH0_AILME</name>
<reference evidence="1 2" key="1">
    <citation type="journal article" date="2010" name="Nature">
        <title>The sequence and de novo assembly of the giant panda genome.</title>
        <authorList>
            <person name="Li R."/>
            <person name="Fan W."/>
            <person name="Tian G."/>
            <person name="Zhu H."/>
            <person name="He L."/>
            <person name="Cai J."/>
            <person name="Huang Q."/>
            <person name="Cai Q."/>
            <person name="Li B."/>
            <person name="Bai Y."/>
            <person name="Zhang Z."/>
            <person name="Zhang Y."/>
            <person name="Wang W."/>
            <person name="Li J."/>
            <person name="Wei F."/>
            <person name="Li H."/>
            <person name="Jian M."/>
            <person name="Li J."/>
            <person name="Zhang Z."/>
            <person name="Nielsen R."/>
            <person name="Li D."/>
            <person name="Gu W."/>
            <person name="Yang Z."/>
            <person name="Xuan Z."/>
            <person name="Ryder O.A."/>
            <person name="Leung F.C."/>
            <person name="Zhou Y."/>
            <person name="Cao J."/>
            <person name="Sun X."/>
            <person name="Fu Y."/>
            <person name="Fang X."/>
            <person name="Guo X."/>
            <person name="Wang B."/>
            <person name="Hou R."/>
            <person name="Shen F."/>
            <person name="Mu B."/>
            <person name="Ni P."/>
            <person name="Lin R."/>
            <person name="Qian W."/>
            <person name="Wang G."/>
            <person name="Yu C."/>
            <person name="Nie W."/>
            <person name="Wang J."/>
            <person name="Wu Z."/>
            <person name="Liang H."/>
            <person name="Min J."/>
            <person name="Wu Q."/>
            <person name="Cheng S."/>
            <person name="Ruan J."/>
            <person name="Wang M."/>
            <person name="Shi Z."/>
            <person name="Wen M."/>
            <person name="Liu B."/>
            <person name="Ren X."/>
            <person name="Zheng H."/>
            <person name="Dong D."/>
            <person name="Cook K."/>
            <person name="Shan G."/>
            <person name="Zhang H."/>
            <person name="Kosiol C."/>
            <person name="Xie X."/>
            <person name="Lu Z."/>
            <person name="Zheng H."/>
            <person name="Li Y."/>
            <person name="Steiner C.C."/>
            <person name="Lam T.T."/>
            <person name="Lin S."/>
            <person name="Zhang Q."/>
            <person name="Li G."/>
            <person name="Tian J."/>
            <person name="Gong T."/>
            <person name="Liu H."/>
            <person name="Zhang D."/>
            <person name="Fang L."/>
            <person name="Ye C."/>
            <person name="Zhang J."/>
            <person name="Hu W."/>
            <person name="Xu A."/>
            <person name="Ren Y."/>
            <person name="Zhang G."/>
            <person name="Bruford M.W."/>
            <person name="Li Q."/>
            <person name="Ma L."/>
            <person name="Guo Y."/>
            <person name="An N."/>
            <person name="Hu Y."/>
            <person name="Zheng Y."/>
            <person name="Shi Y."/>
            <person name="Li Z."/>
            <person name="Liu Q."/>
            <person name="Chen Y."/>
            <person name="Zhao J."/>
            <person name="Qu N."/>
            <person name="Zhao S."/>
            <person name="Tian F."/>
            <person name="Wang X."/>
            <person name="Wang H."/>
            <person name="Xu L."/>
            <person name="Liu X."/>
            <person name="Vinar T."/>
            <person name="Wang Y."/>
            <person name="Lam T.W."/>
            <person name="Yiu S.M."/>
            <person name="Liu S."/>
            <person name="Zhang H."/>
            <person name="Li D."/>
            <person name="Huang Y."/>
            <person name="Wang X."/>
            <person name="Yang G."/>
            <person name="Jiang Z."/>
            <person name="Wang J."/>
            <person name="Qin N."/>
            <person name="Li L."/>
            <person name="Li J."/>
            <person name="Bolund L."/>
            <person name="Kristiansen K."/>
            <person name="Wong G.K."/>
            <person name="Olson M."/>
            <person name="Zhang X."/>
            <person name="Li S."/>
            <person name="Yang H."/>
            <person name="Wang J."/>
            <person name="Wang J."/>
        </authorList>
    </citation>
    <scope>NUCLEOTIDE SEQUENCE [LARGE SCALE GENOMIC DNA]</scope>
</reference>
<dbReference type="Ensembl" id="ENSAMET00000038198.1">
    <property type="protein sequence ID" value="ENSAMEP00000031877.1"/>
    <property type="gene ID" value="ENSAMEG00000025305.1"/>
</dbReference>
<organism evidence="1 2">
    <name type="scientific">Ailuropoda melanoleuca</name>
    <name type="common">Giant panda</name>
    <dbReference type="NCBI Taxonomy" id="9646"/>
    <lineage>
        <taxon>Eukaryota</taxon>
        <taxon>Metazoa</taxon>
        <taxon>Chordata</taxon>
        <taxon>Craniata</taxon>
        <taxon>Vertebrata</taxon>
        <taxon>Euteleostomi</taxon>
        <taxon>Mammalia</taxon>
        <taxon>Eutheria</taxon>
        <taxon>Laurasiatheria</taxon>
        <taxon>Carnivora</taxon>
        <taxon>Caniformia</taxon>
        <taxon>Ursidae</taxon>
        <taxon>Ailuropoda</taxon>
    </lineage>
</organism>
<sequence>MAEKKTRALQRGNRHSRFGGSYIVQGLKSIGERDLIFHKGLHNVSTLPIWGGNAVELRVPKEGKQGWGAWLPQSGEHATLDLRVVSLSPMLGVEMT</sequence>
<evidence type="ECO:0000313" key="1">
    <source>
        <dbReference type="Ensembl" id="ENSAMEP00000031877.1"/>
    </source>
</evidence>
<reference evidence="1" key="3">
    <citation type="submission" date="2025-09" db="UniProtKB">
        <authorList>
            <consortium name="Ensembl"/>
        </authorList>
    </citation>
    <scope>IDENTIFICATION</scope>
</reference>
<reference evidence="1" key="2">
    <citation type="submission" date="2025-08" db="UniProtKB">
        <authorList>
            <consortium name="Ensembl"/>
        </authorList>
    </citation>
    <scope>IDENTIFICATION</scope>
</reference>
<keyword evidence="2" id="KW-1185">Reference proteome</keyword>
<proteinExistence type="predicted"/>